<dbReference type="PANTHER" id="PTHR24543:SF335">
    <property type="entry name" value="EGF-LIKE REPEAT AND DISCOIDIN I-LIKE DOMAIN-CONTAINING PROTEIN 3"/>
    <property type="match status" value="1"/>
</dbReference>
<dbReference type="Pfam" id="PF00754">
    <property type="entry name" value="F5_F8_type_C"/>
    <property type="match status" value="1"/>
</dbReference>
<dbReference type="Gene3D" id="2.60.120.260">
    <property type="entry name" value="Galactose-binding domain-like"/>
    <property type="match status" value="1"/>
</dbReference>
<evidence type="ECO:0000313" key="3">
    <source>
        <dbReference type="RefSeq" id="XP_031557673.1"/>
    </source>
</evidence>
<dbReference type="KEGG" id="aten:116294253"/>
<dbReference type="OrthoDB" id="5970352at2759"/>
<dbReference type="InParanoid" id="A0A6P8HRD8"/>
<dbReference type="SMART" id="SM00231">
    <property type="entry name" value="FA58C"/>
    <property type="match status" value="1"/>
</dbReference>
<dbReference type="CDD" id="cd00057">
    <property type="entry name" value="FA58C"/>
    <property type="match status" value="1"/>
</dbReference>
<sequence>MELAIGISNSSAVPDNRMSASSIYSITRTAAKARLLGNYSWRPRDDDTNPWLQIDLGEIYYVCAVATQGDPNGNERTIKYKVEGSIDDQQWMPVENKTLEKEMVFTGNQNNSTSIIKHSLPSPLTARFVRFYPVEKIEAHALRVEIYGVTKVPASPIPPPIGNKELHPSHGSHADLVCRSERGLSIKWYHNDTDITSYSNGTVRTGSILISTLRVNYTSAEDVYDKYSCDATKMYCTSLDYICQVDYGSYRKLQSRGRVKVRLGMEVGKYWMIANSA</sequence>
<gene>
    <name evidence="3" type="primary">LOC116294253</name>
</gene>
<feature type="domain" description="F5/8 type C" evidence="1">
    <location>
        <begin position="1"/>
        <end position="149"/>
    </location>
</feature>
<dbReference type="PROSITE" id="PS50022">
    <property type="entry name" value="FA58C_3"/>
    <property type="match status" value="1"/>
</dbReference>
<dbReference type="RefSeq" id="XP_031557673.1">
    <property type="nucleotide sequence ID" value="XM_031701813.1"/>
</dbReference>
<evidence type="ECO:0000313" key="2">
    <source>
        <dbReference type="Proteomes" id="UP000515163"/>
    </source>
</evidence>
<dbReference type="InterPro" id="IPR008979">
    <property type="entry name" value="Galactose-bd-like_sf"/>
</dbReference>
<proteinExistence type="predicted"/>
<dbReference type="InterPro" id="IPR036179">
    <property type="entry name" value="Ig-like_dom_sf"/>
</dbReference>
<feature type="non-terminal residue" evidence="3">
    <location>
        <position position="277"/>
    </location>
</feature>
<name>A0A6P8HRD8_ACTTE</name>
<dbReference type="InterPro" id="IPR000421">
    <property type="entry name" value="FA58C"/>
</dbReference>
<dbReference type="SUPFAM" id="SSF49785">
    <property type="entry name" value="Galactose-binding domain-like"/>
    <property type="match status" value="1"/>
</dbReference>
<accession>A0A6P8HRD8</accession>
<dbReference type="AlphaFoldDB" id="A0A6P8HRD8"/>
<dbReference type="SUPFAM" id="SSF48726">
    <property type="entry name" value="Immunoglobulin"/>
    <property type="match status" value="1"/>
</dbReference>
<dbReference type="GeneID" id="116294253"/>
<organism evidence="2 3">
    <name type="scientific">Actinia tenebrosa</name>
    <name type="common">Australian red waratah sea anemone</name>
    <dbReference type="NCBI Taxonomy" id="6105"/>
    <lineage>
        <taxon>Eukaryota</taxon>
        <taxon>Metazoa</taxon>
        <taxon>Cnidaria</taxon>
        <taxon>Anthozoa</taxon>
        <taxon>Hexacorallia</taxon>
        <taxon>Actiniaria</taxon>
        <taxon>Actiniidae</taxon>
        <taxon>Actinia</taxon>
    </lineage>
</organism>
<protein>
    <submittedName>
        <fullName evidence="3">Neuropilin-1-like</fullName>
    </submittedName>
</protein>
<dbReference type="Proteomes" id="UP000515163">
    <property type="component" value="Unplaced"/>
</dbReference>
<keyword evidence="2" id="KW-1185">Reference proteome</keyword>
<evidence type="ECO:0000259" key="1">
    <source>
        <dbReference type="PROSITE" id="PS50022"/>
    </source>
</evidence>
<dbReference type="PROSITE" id="PS01285">
    <property type="entry name" value="FA58C_1"/>
    <property type="match status" value="1"/>
</dbReference>
<reference evidence="3" key="1">
    <citation type="submission" date="2025-08" db="UniProtKB">
        <authorList>
            <consortium name="RefSeq"/>
        </authorList>
    </citation>
    <scope>IDENTIFICATION</scope>
    <source>
        <tissue evidence="3">Tentacle</tissue>
    </source>
</reference>
<dbReference type="PANTHER" id="PTHR24543">
    <property type="entry name" value="MULTICOPPER OXIDASE-RELATED"/>
    <property type="match status" value="1"/>
</dbReference>